<dbReference type="PANTHER" id="PTHR38590">
    <property type="entry name" value="BLL0828 PROTEIN"/>
    <property type="match status" value="1"/>
</dbReference>
<proteinExistence type="predicted"/>
<sequence length="163" mass="18803">MQDIMNNPENKSARKNLRNCSTSAEATLWKLIKDKQIDGLKFRRQHSVGSYILDFYCPKLRLDIELDGEVHSTSEAMDYADTRARFLINEKDIWVIRFENRVVFENPSQIVEEIREVAKRRKIPTTSPCGYSSFPKEENADTADFLVGPNGESITNHLITNHL</sequence>
<feature type="domain" description="DUF559" evidence="1">
    <location>
        <begin position="11"/>
        <end position="117"/>
    </location>
</feature>
<dbReference type="CDD" id="cd01038">
    <property type="entry name" value="Endonuclease_DUF559"/>
    <property type="match status" value="1"/>
</dbReference>
<organism evidence="2 3">
    <name type="scientific">Bacteroides thetaiotaomicron</name>
    <dbReference type="NCBI Taxonomy" id="818"/>
    <lineage>
        <taxon>Bacteria</taxon>
        <taxon>Pseudomonadati</taxon>
        <taxon>Bacteroidota</taxon>
        <taxon>Bacteroidia</taxon>
        <taxon>Bacteroidales</taxon>
        <taxon>Bacteroidaceae</taxon>
        <taxon>Bacteroides</taxon>
    </lineage>
</organism>
<dbReference type="InterPro" id="IPR011335">
    <property type="entry name" value="Restrct_endonuc-II-like"/>
</dbReference>
<dbReference type="Gene3D" id="3.40.960.10">
    <property type="entry name" value="VSR Endonuclease"/>
    <property type="match status" value="1"/>
</dbReference>
<dbReference type="AlphaFoldDB" id="A0A943DLX9"/>
<name>A0A943DLX9_BACT4</name>
<dbReference type="EMBL" id="JAGZEE010000001">
    <property type="protein sequence ID" value="MBS5409310.1"/>
    <property type="molecule type" value="Genomic_DNA"/>
</dbReference>
<dbReference type="InterPro" id="IPR007569">
    <property type="entry name" value="DUF559"/>
</dbReference>
<evidence type="ECO:0000313" key="3">
    <source>
        <dbReference type="Proteomes" id="UP000782901"/>
    </source>
</evidence>
<comment type="caution">
    <text evidence="2">The sequence shown here is derived from an EMBL/GenBank/DDBJ whole genome shotgun (WGS) entry which is preliminary data.</text>
</comment>
<dbReference type="SUPFAM" id="SSF52980">
    <property type="entry name" value="Restriction endonuclease-like"/>
    <property type="match status" value="1"/>
</dbReference>
<dbReference type="InterPro" id="IPR047216">
    <property type="entry name" value="Endonuclease_DUF559_bact"/>
</dbReference>
<protein>
    <submittedName>
        <fullName evidence="2">DUF559 domain-containing protein</fullName>
    </submittedName>
</protein>
<dbReference type="PANTHER" id="PTHR38590:SF1">
    <property type="entry name" value="BLL0828 PROTEIN"/>
    <property type="match status" value="1"/>
</dbReference>
<gene>
    <name evidence="2" type="ORF">KHY35_01120</name>
</gene>
<reference evidence="2" key="1">
    <citation type="submission" date="2021-02" db="EMBL/GenBank/DDBJ databases">
        <title>Infant gut strain persistence is associated with maternal origin, phylogeny, and functional potential including surface adhesion and iron acquisition.</title>
        <authorList>
            <person name="Lou Y.C."/>
        </authorList>
    </citation>
    <scope>NUCLEOTIDE SEQUENCE</scope>
    <source>
        <strain evidence="2">L3_082_243G1_dasL3_082_243G1_maxbin2.maxbin.015s ta_sub</strain>
    </source>
</reference>
<dbReference type="Proteomes" id="UP000782901">
    <property type="component" value="Unassembled WGS sequence"/>
</dbReference>
<dbReference type="Pfam" id="PF04480">
    <property type="entry name" value="DUF559"/>
    <property type="match status" value="1"/>
</dbReference>
<accession>A0A943DLX9</accession>
<evidence type="ECO:0000259" key="1">
    <source>
        <dbReference type="Pfam" id="PF04480"/>
    </source>
</evidence>
<evidence type="ECO:0000313" key="2">
    <source>
        <dbReference type="EMBL" id="MBS5409310.1"/>
    </source>
</evidence>